<proteinExistence type="predicted"/>
<dbReference type="PANTHER" id="PTHR43528">
    <property type="entry name" value="ALPHA-KETOGLUTARATE PERMEASE"/>
    <property type="match status" value="1"/>
</dbReference>
<dbReference type="InterPro" id="IPR036259">
    <property type="entry name" value="MFS_trans_sf"/>
</dbReference>
<dbReference type="EMBL" id="JIDS01000002">
    <property type="protein sequence ID" value="EZK38654.1"/>
    <property type="molecule type" value="Genomic_DNA"/>
</dbReference>
<comment type="subcellular location">
    <subcellularLocation>
        <location evidence="1">Cell membrane</location>
        <topology evidence="1">Multi-pass membrane protein</topology>
    </subcellularLocation>
</comment>
<feature type="domain" description="Major facilitator superfamily (MFS) profile" evidence="9">
    <location>
        <begin position="11"/>
        <end position="415"/>
    </location>
</feature>
<dbReference type="PANTHER" id="PTHR43528:SF1">
    <property type="entry name" value="ALPHA-KETOGLUTARATE PERMEASE"/>
    <property type="match status" value="1"/>
</dbReference>
<feature type="transmembrane region" description="Helical" evidence="8">
    <location>
        <begin position="218"/>
        <end position="246"/>
    </location>
</feature>
<keyword evidence="6 8" id="KW-1133">Transmembrane helix</keyword>
<dbReference type="InterPro" id="IPR020846">
    <property type="entry name" value="MFS_dom"/>
</dbReference>
<evidence type="ECO:0000259" key="9">
    <source>
        <dbReference type="PROSITE" id="PS50850"/>
    </source>
</evidence>
<dbReference type="Gene3D" id="1.20.1250.20">
    <property type="entry name" value="MFS general substrate transporter like domains"/>
    <property type="match status" value="2"/>
</dbReference>
<feature type="transmembrane region" description="Helical" evidence="8">
    <location>
        <begin position="52"/>
        <end position="72"/>
    </location>
</feature>
<sequence>MQMYDRDSRNVILLAGIGAILEFYDFVLYMIFSKEISATFFAQITNPTIKAFLTVLIFSIAYLVRPFAGTILGIIGDLIGRRRLLLFTILLMGGCSLCMGLMPGYAQWGLFASFAFVVLRIMQGIALGGELPGAYVIVYESVKGKIGFATAILFTFVTGGFLFSDFVGFTLEYIFGDFAWRAGFIIGGLLGFVGYYVRRNLHETQEFENIDKQKRHSFSSLISTYGANLFAGICMVIIVAFGGVMLTLYIHKFVEDILVSYNSGQISLILMPSVLTLTCFTFVFGFLSDKVGIAKMFTLGAGFIVVCALPVFYLMSSIGSVSAIVITSVIIMLCYALVAATFIFLLCDLFPTDVRLSGVGLSYNLAFAIVGGVAPLLSTTIITMTAYNFLGPAIVGIVCGVLGLLGMFIYLRKGGYHKTNKDMIVKL</sequence>
<evidence type="ECO:0000256" key="5">
    <source>
        <dbReference type="ARBA" id="ARBA00022847"/>
    </source>
</evidence>
<comment type="caution">
    <text evidence="10">The sequence shown here is derived from an EMBL/GenBank/DDBJ whole genome shotgun (WGS) entry which is preliminary data.</text>
</comment>
<feature type="transmembrane region" description="Helical" evidence="8">
    <location>
        <begin position="266"/>
        <end position="287"/>
    </location>
</feature>
<feature type="transmembrane region" description="Helical" evidence="8">
    <location>
        <begin position="84"/>
        <end position="105"/>
    </location>
</feature>
<evidence type="ECO:0000256" key="8">
    <source>
        <dbReference type="SAM" id="Phobius"/>
    </source>
</evidence>
<dbReference type="InterPro" id="IPR051084">
    <property type="entry name" value="H+-coupled_symporters"/>
</dbReference>
<evidence type="ECO:0000313" key="11">
    <source>
        <dbReference type="Proteomes" id="UP000023806"/>
    </source>
</evidence>
<dbReference type="GO" id="GO:0005886">
    <property type="term" value="C:plasma membrane"/>
    <property type="evidence" value="ECO:0007669"/>
    <property type="project" value="UniProtKB-SubCell"/>
</dbReference>
<keyword evidence="5" id="KW-0769">Symport</keyword>
<keyword evidence="2" id="KW-0813">Transport</keyword>
<dbReference type="InterPro" id="IPR011701">
    <property type="entry name" value="MFS"/>
</dbReference>
<dbReference type="SUPFAM" id="SSF103473">
    <property type="entry name" value="MFS general substrate transporter"/>
    <property type="match status" value="1"/>
</dbReference>
<name>A0AAD3G669_FRATT</name>
<dbReference type="GO" id="GO:0015293">
    <property type="term" value="F:symporter activity"/>
    <property type="evidence" value="ECO:0007669"/>
    <property type="project" value="UniProtKB-KW"/>
</dbReference>
<accession>A0AAD3G669</accession>
<evidence type="ECO:0000256" key="2">
    <source>
        <dbReference type="ARBA" id="ARBA00022448"/>
    </source>
</evidence>
<feature type="transmembrane region" description="Helical" evidence="8">
    <location>
        <begin position="146"/>
        <end position="166"/>
    </location>
</feature>
<keyword evidence="4 8" id="KW-0812">Transmembrane</keyword>
<evidence type="ECO:0000313" key="10">
    <source>
        <dbReference type="EMBL" id="EZK38654.1"/>
    </source>
</evidence>
<feature type="transmembrane region" description="Helical" evidence="8">
    <location>
        <begin position="389"/>
        <end position="411"/>
    </location>
</feature>
<reference evidence="10 11" key="1">
    <citation type="submission" date="2014-03" db="EMBL/GenBank/DDBJ databases">
        <title>The Genome Sequence of Francisella tularensis subsp. tularensis str. SCHU S4 substr. FSC043.</title>
        <authorList>
            <consortium name="The Broad Institute Genomics Platform"/>
            <consortium name="The Broad Institute Genome Sequencing Center for Infectious Disease"/>
            <person name="Chapman S.B."/>
            <person name="Guina T."/>
            <person name="Gelhaus C."/>
            <person name="Comer J."/>
            <person name="Sellati T."/>
            <person name="Sjostedt A."/>
            <person name="Young S.K."/>
            <person name="Zeng Q."/>
            <person name="Gargeya S."/>
            <person name="Abouelleil A."/>
            <person name="Alvarado L."/>
            <person name="Chapman S.B."/>
            <person name="Gainer-Dewar J."/>
            <person name="Goldberg J."/>
            <person name="Griggs A."/>
            <person name="Gujja S."/>
            <person name="Hansen M."/>
            <person name="Howarth C."/>
            <person name="Imamovic A."/>
            <person name="Larimer J."/>
            <person name="Murphy C."/>
            <person name="Naylor J."/>
            <person name="Pearson M."/>
            <person name="Poon T.W."/>
            <person name="Priest M."/>
            <person name="Roberts A."/>
            <person name="Saif S."/>
            <person name="Shea T."/>
            <person name="Sykes S."/>
            <person name="Wortman J."/>
            <person name="Nusbaum C."/>
            <person name="Birren B."/>
        </authorList>
    </citation>
    <scope>NUCLEOTIDE SEQUENCE [LARGE SCALE GENOMIC DNA]</scope>
    <source>
        <strain evidence="10 11">Schu S4</strain>
    </source>
</reference>
<feature type="transmembrane region" description="Helical" evidence="8">
    <location>
        <begin position="321"/>
        <end position="349"/>
    </location>
</feature>
<evidence type="ECO:0000256" key="1">
    <source>
        <dbReference type="ARBA" id="ARBA00004651"/>
    </source>
</evidence>
<dbReference type="AlphaFoldDB" id="A0AAD3G669"/>
<organism evidence="10 11">
    <name type="scientific">Francisella tularensis subsp. tularensis str. SCHU S4 substr. FSC237</name>
    <dbReference type="NCBI Taxonomy" id="1341660"/>
    <lineage>
        <taxon>Bacteria</taxon>
        <taxon>Pseudomonadati</taxon>
        <taxon>Pseudomonadota</taxon>
        <taxon>Gammaproteobacteria</taxon>
        <taxon>Thiotrichales</taxon>
        <taxon>Francisellaceae</taxon>
        <taxon>Francisella</taxon>
    </lineage>
</organism>
<feature type="transmembrane region" description="Helical" evidence="8">
    <location>
        <begin position="178"/>
        <end position="197"/>
    </location>
</feature>
<dbReference type="PROSITE" id="PS50850">
    <property type="entry name" value="MFS"/>
    <property type="match status" value="1"/>
</dbReference>
<evidence type="ECO:0000256" key="6">
    <source>
        <dbReference type="ARBA" id="ARBA00022989"/>
    </source>
</evidence>
<evidence type="ECO:0000256" key="3">
    <source>
        <dbReference type="ARBA" id="ARBA00022475"/>
    </source>
</evidence>
<dbReference type="Pfam" id="PF07690">
    <property type="entry name" value="MFS_1"/>
    <property type="match status" value="1"/>
</dbReference>
<evidence type="ECO:0000256" key="7">
    <source>
        <dbReference type="ARBA" id="ARBA00023136"/>
    </source>
</evidence>
<keyword evidence="7 8" id="KW-0472">Membrane</keyword>
<feature type="transmembrane region" description="Helical" evidence="8">
    <location>
        <begin position="111"/>
        <end position="139"/>
    </location>
</feature>
<keyword evidence="3" id="KW-1003">Cell membrane</keyword>
<protein>
    <recommendedName>
        <fullName evidence="9">Major facilitator superfamily (MFS) profile domain-containing protein</fullName>
    </recommendedName>
</protein>
<feature type="transmembrane region" description="Helical" evidence="8">
    <location>
        <begin position="296"/>
        <end position="315"/>
    </location>
</feature>
<gene>
    <name evidence="10" type="ORF">P250_03421</name>
</gene>
<feature type="transmembrane region" description="Helical" evidence="8">
    <location>
        <begin position="12"/>
        <end position="32"/>
    </location>
</feature>
<dbReference type="Proteomes" id="UP000023806">
    <property type="component" value="Unassembled WGS sequence"/>
</dbReference>
<feature type="transmembrane region" description="Helical" evidence="8">
    <location>
        <begin position="361"/>
        <end position="383"/>
    </location>
</feature>
<evidence type="ECO:0000256" key="4">
    <source>
        <dbReference type="ARBA" id="ARBA00022692"/>
    </source>
</evidence>